<gene>
    <name evidence="4" type="ORF">ACFQ4B_28910</name>
</gene>
<dbReference type="InterPro" id="IPR021416">
    <property type="entry name" value="DUF3048_N"/>
</dbReference>
<dbReference type="Pfam" id="PF17479">
    <property type="entry name" value="DUF3048_C"/>
    <property type="match status" value="1"/>
</dbReference>
<dbReference type="InterPro" id="IPR035328">
    <property type="entry name" value="DUF3048_C"/>
</dbReference>
<dbReference type="EMBL" id="JBHTLU010000042">
    <property type="protein sequence ID" value="MFD1224134.1"/>
    <property type="molecule type" value="Genomic_DNA"/>
</dbReference>
<organism evidence="4 5">
    <name type="scientific">Paenibacillus vulneris</name>
    <dbReference type="NCBI Taxonomy" id="1133364"/>
    <lineage>
        <taxon>Bacteria</taxon>
        <taxon>Bacillati</taxon>
        <taxon>Bacillota</taxon>
        <taxon>Bacilli</taxon>
        <taxon>Bacillales</taxon>
        <taxon>Paenibacillaceae</taxon>
        <taxon>Paenibacillus</taxon>
    </lineage>
</organism>
<evidence type="ECO:0000313" key="4">
    <source>
        <dbReference type="EMBL" id="MFD1224134.1"/>
    </source>
</evidence>
<protein>
    <submittedName>
        <fullName evidence="4">DUF3048 domain-containing protein</fullName>
    </submittedName>
</protein>
<keyword evidence="1" id="KW-0732">Signal</keyword>
<evidence type="ECO:0000259" key="3">
    <source>
        <dbReference type="Pfam" id="PF17479"/>
    </source>
</evidence>
<dbReference type="Pfam" id="PF11258">
    <property type="entry name" value="DUF3048"/>
    <property type="match status" value="1"/>
</dbReference>
<accession>A0ABW3UXA4</accession>
<proteinExistence type="predicted"/>
<feature type="chain" id="PRO_5046400788" evidence="1">
    <location>
        <begin position="43"/>
        <end position="375"/>
    </location>
</feature>
<evidence type="ECO:0000313" key="5">
    <source>
        <dbReference type="Proteomes" id="UP001597180"/>
    </source>
</evidence>
<dbReference type="InterPro" id="IPR023158">
    <property type="entry name" value="YerB-like_sf"/>
</dbReference>
<reference evidence="5" key="1">
    <citation type="journal article" date="2019" name="Int. J. Syst. Evol. Microbiol.">
        <title>The Global Catalogue of Microorganisms (GCM) 10K type strain sequencing project: providing services to taxonomists for standard genome sequencing and annotation.</title>
        <authorList>
            <consortium name="The Broad Institute Genomics Platform"/>
            <consortium name="The Broad Institute Genome Sequencing Center for Infectious Disease"/>
            <person name="Wu L."/>
            <person name="Ma J."/>
        </authorList>
    </citation>
    <scope>NUCLEOTIDE SEQUENCE [LARGE SCALE GENOMIC DNA]</scope>
    <source>
        <strain evidence="5">CCUG 53270</strain>
    </source>
</reference>
<keyword evidence="5" id="KW-1185">Reference proteome</keyword>
<comment type="caution">
    <text evidence="4">The sequence shown here is derived from an EMBL/GenBank/DDBJ whole genome shotgun (WGS) entry which is preliminary data.</text>
</comment>
<feature type="domain" description="DUF3048" evidence="3">
    <location>
        <begin position="256"/>
        <end position="363"/>
    </location>
</feature>
<feature type="signal peptide" evidence="1">
    <location>
        <begin position="1"/>
        <end position="42"/>
    </location>
</feature>
<evidence type="ECO:0000256" key="1">
    <source>
        <dbReference type="SAM" id="SignalP"/>
    </source>
</evidence>
<sequence>MVIRGENLMIRIRNNPASSGRPRSGLLLVLACSLLTASAGCAAKPDAAAPGVDAGSAAAVTQPHGGGETNLPTAAQQSAGYRFPLTGLVSGQPAHDRPVVVMVENAPQARPQSGLDQADLVYEILAEGEITRFVAVYQAQAPKVIGPVRSIRPYFVQLGEALDAVIVHAGWSQDAMDLIAEHKLEHLDEVYGDGAYYWRSGDRKMPHNLYTSMDKIRQGIANKKFRTEWKEAGLSYAFAAGKPELATGGKPAAKATIHYIRGYNVSYEYDAETGLYKRFMEGKPHNDKETGKQLTAANVLVCESKHQVLDNEGRRDVDVTGPGKGYLLQAGRMKEVTWEQHNGMIRAFSEGKELAMLPGQTWIQVIPEGWGVDTQ</sequence>
<dbReference type="SUPFAM" id="SSF159774">
    <property type="entry name" value="YerB-like"/>
    <property type="match status" value="1"/>
</dbReference>
<dbReference type="Proteomes" id="UP001597180">
    <property type="component" value="Unassembled WGS sequence"/>
</dbReference>
<dbReference type="RefSeq" id="WP_345592849.1">
    <property type="nucleotide sequence ID" value="NZ_BAABJG010000036.1"/>
</dbReference>
<name>A0ABW3UXA4_9BACL</name>
<feature type="domain" description="DUF3048" evidence="2">
    <location>
        <begin position="85"/>
        <end position="225"/>
    </location>
</feature>
<evidence type="ECO:0000259" key="2">
    <source>
        <dbReference type="Pfam" id="PF11258"/>
    </source>
</evidence>
<dbReference type="Gene3D" id="3.50.90.10">
    <property type="entry name" value="YerB-like"/>
    <property type="match status" value="1"/>
</dbReference>